<dbReference type="AlphaFoldDB" id="A0A3B6KK18"/>
<dbReference type="PANTHER" id="PTHR23155">
    <property type="entry name" value="DISEASE RESISTANCE PROTEIN RP"/>
    <property type="match status" value="1"/>
</dbReference>
<dbReference type="STRING" id="4565.A0A3B6KK18"/>
<evidence type="ECO:0000313" key="5">
    <source>
        <dbReference type="EnsemblPlants" id="TraesCS5A02G304594.1.cds1"/>
    </source>
</evidence>
<organism evidence="5">
    <name type="scientific">Triticum aestivum</name>
    <name type="common">Wheat</name>
    <dbReference type="NCBI Taxonomy" id="4565"/>
    <lineage>
        <taxon>Eukaryota</taxon>
        <taxon>Viridiplantae</taxon>
        <taxon>Streptophyta</taxon>
        <taxon>Embryophyta</taxon>
        <taxon>Tracheophyta</taxon>
        <taxon>Spermatophyta</taxon>
        <taxon>Magnoliopsida</taxon>
        <taxon>Liliopsida</taxon>
        <taxon>Poales</taxon>
        <taxon>Poaceae</taxon>
        <taxon>BOP clade</taxon>
        <taxon>Pooideae</taxon>
        <taxon>Triticodae</taxon>
        <taxon>Triticeae</taxon>
        <taxon>Triticinae</taxon>
        <taxon>Triticum</taxon>
    </lineage>
</organism>
<accession>A0A3B6KK18</accession>
<evidence type="ECO:0000259" key="3">
    <source>
        <dbReference type="Pfam" id="PF23559"/>
    </source>
</evidence>
<dbReference type="SUPFAM" id="SSF52058">
    <property type="entry name" value="L domain-like"/>
    <property type="match status" value="1"/>
</dbReference>
<dbReference type="Gramene" id="TraesWEE_scaffold_072879_01G000100.1">
    <property type="protein sequence ID" value="TraesWEE_scaffold_072879_01G000100.1"/>
    <property type="gene ID" value="TraesWEE_scaffold_072879_01G000100"/>
</dbReference>
<name>A0A3B6KK18_WHEAT</name>
<dbReference type="SMR" id="A0A3B6KK18"/>
<dbReference type="Gramene" id="TraesROB_scaffold_082606_01G000100.1">
    <property type="protein sequence ID" value="TraesROB_scaffold_082606_01G000100.1"/>
    <property type="gene ID" value="TraesROB_scaffold_082606_01G000100"/>
</dbReference>
<dbReference type="InterPro" id="IPR044974">
    <property type="entry name" value="Disease_R_plants"/>
</dbReference>
<evidence type="ECO:0000313" key="6">
    <source>
        <dbReference type="Proteomes" id="UP000019116"/>
    </source>
</evidence>
<dbReference type="PANTHER" id="PTHR23155:SF1230">
    <property type="entry name" value="OS09G0517200 PROTEIN"/>
    <property type="match status" value="1"/>
</dbReference>
<dbReference type="Gramene" id="TraesCAD_scaffold_080887_01G000100.1">
    <property type="protein sequence ID" value="TraesCAD_scaffold_080887_01G000100.1"/>
    <property type="gene ID" value="TraesCAD_scaffold_080887_01G000100"/>
</dbReference>
<dbReference type="GO" id="GO:0042742">
    <property type="term" value="P:defense response to bacterium"/>
    <property type="evidence" value="ECO:0007669"/>
    <property type="project" value="UniProtKB-ARBA"/>
</dbReference>
<dbReference type="Gramene" id="TraesCS5A02G304594.1">
    <property type="protein sequence ID" value="TraesCS5A02G304594.1.cds1"/>
    <property type="gene ID" value="TraesCS5A02G304594"/>
</dbReference>
<proteinExistence type="predicted"/>
<dbReference type="Pfam" id="PF23559">
    <property type="entry name" value="WHD_DRP"/>
    <property type="match status" value="1"/>
</dbReference>
<evidence type="ECO:0000259" key="4">
    <source>
        <dbReference type="Pfam" id="PF23598"/>
    </source>
</evidence>
<dbReference type="InterPro" id="IPR032675">
    <property type="entry name" value="LRR_dom_sf"/>
</dbReference>
<evidence type="ECO:0000256" key="1">
    <source>
        <dbReference type="ARBA" id="ARBA00022737"/>
    </source>
</evidence>
<dbReference type="Pfam" id="PF23598">
    <property type="entry name" value="LRR_14"/>
    <property type="match status" value="1"/>
</dbReference>
<dbReference type="InterPro" id="IPR058922">
    <property type="entry name" value="WHD_DRP"/>
</dbReference>
<reference evidence="5" key="2">
    <citation type="submission" date="2018-10" db="UniProtKB">
        <authorList>
            <consortium name="EnsemblPlants"/>
        </authorList>
    </citation>
    <scope>IDENTIFICATION</scope>
</reference>
<dbReference type="InterPro" id="IPR055414">
    <property type="entry name" value="LRR_R13L4/SHOC2-like"/>
</dbReference>
<dbReference type="Gramene" id="TraesCS5A03G0741400.1">
    <property type="protein sequence ID" value="TraesCS5A03G0741400.1.CDS1"/>
    <property type="gene ID" value="TraesCS5A03G0741400"/>
</dbReference>
<dbReference type="GO" id="GO:0002758">
    <property type="term" value="P:innate immune response-activating signaling pathway"/>
    <property type="evidence" value="ECO:0007669"/>
    <property type="project" value="UniProtKB-ARBA"/>
</dbReference>
<dbReference type="InterPro" id="IPR036388">
    <property type="entry name" value="WH-like_DNA-bd_sf"/>
</dbReference>
<keyword evidence="2" id="KW-0611">Plant defense</keyword>
<dbReference type="Gene3D" id="3.80.10.10">
    <property type="entry name" value="Ribonuclease Inhibitor"/>
    <property type="match status" value="1"/>
</dbReference>
<feature type="domain" description="Disease resistance R13L4/SHOC-2-like LRR" evidence="4">
    <location>
        <begin position="173"/>
        <end position="270"/>
    </location>
</feature>
<dbReference type="Gene3D" id="1.10.10.10">
    <property type="entry name" value="Winged helix-like DNA-binding domain superfamily/Winged helix DNA-binding domain"/>
    <property type="match status" value="1"/>
</dbReference>
<keyword evidence="1" id="KW-0677">Repeat</keyword>
<dbReference type="EnsemblPlants" id="TraesCS5A02G304594.1">
    <property type="protein sequence ID" value="TraesCS5A02G304594.1.cds1"/>
    <property type="gene ID" value="TraesCS5A02G304594"/>
</dbReference>
<evidence type="ECO:0008006" key="7">
    <source>
        <dbReference type="Google" id="ProtNLM"/>
    </source>
</evidence>
<dbReference type="Proteomes" id="UP000019116">
    <property type="component" value="Chromosome 5A"/>
</dbReference>
<reference evidence="5" key="1">
    <citation type="submission" date="2018-08" db="EMBL/GenBank/DDBJ databases">
        <authorList>
            <person name="Rossello M."/>
        </authorList>
    </citation>
    <scope>NUCLEOTIDE SEQUENCE [LARGE SCALE GENOMIC DNA]</scope>
    <source>
        <strain evidence="5">cv. Chinese Spring</strain>
    </source>
</reference>
<keyword evidence="6" id="KW-1185">Reference proteome</keyword>
<protein>
    <recommendedName>
        <fullName evidence="7">NB-ARC domain-containing protein</fullName>
    </recommendedName>
</protein>
<dbReference type="FunFam" id="1.10.10.10:FF:000322">
    <property type="entry name" value="Probable disease resistance protein At1g63360"/>
    <property type="match status" value="1"/>
</dbReference>
<evidence type="ECO:0000256" key="2">
    <source>
        <dbReference type="ARBA" id="ARBA00022821"/>
    </source>
</evidence>
<dbReference type="GO" id="GO:0009626">
    <property type="term" value="P:plant-type hypersensitive response"/>
    <property type="evidence" value="ECO:0007669"/>
    <property type="project" value="UniProtKB-ARBA"/>
</dbReference>
<sequence length="367" mass="41829">MLANSPNISREWMNLQEHLGSGLPSEIDIMRVISLSYDRLPYHVKSCLLYMSLFPKNYQIRRARLLRRWMAEGYIKILYGLTVDEVACSLYDELIKRNMIQPSDTAIASMSSERCCVHGLVLHIILSKYIDENQHFIMDKHCKRSPPSNTRHLVVKTWKRHEKIMTGVNLRIIRSLTFFGEYPMSLVTPKLRMLRVLDLEDTIGLENNDLRYIGQLPHLRYLGLRGTHISRFPSLRKLSCLETLDVRDTKVTHLPAGVIDKEKLCYLRGGVSFAQDLAEKIREKKNACRCKKNILETLADMLCVRGGGCDERCESPCSCYAGQFSVRAATNGVNLRVRVKAGAYCTRQRSGKEAEDVDQPASAGVGF</sequence>
<feature type="domain" description="Disease resistance protein winged helix" evidence="3">
    <location>
        <begin position="53"/>
        <end position="124"/>
    </location>
</feature>